<feature type="compositionally biased region" description="Basic and acidic residues" evidence="1">
    <location>
        <begin position="228"/>
        <end position="250"/>
    </location>
</feature>
<dbReference type="EMBL" id="CP111028">
    <property type="protein sequence ID" value="WAR30629.1"/>
    <property type="molecule type" value="Genomic_DNA"/>
</dbReference>
<evidence type="ECO:0000313" key="2">
    <source>
        <dbReference type="EMBL" id="WAR30629.1"/>
    </source>
</evidence>
<evidence type="ECO:0000256" key="1">
    <source>
        <dbReference type="SAM" id="MobiDB-lite"/>
    </source>
</evidence>
<organism evidence="2 3">
    <name type="scientific">Mya arenaria</name>
    <name type="common">Soft-shell clam</name>
    <dbReference type="NCBI Taxonomy" id="6604"/>
    <lineage>
        <taxon>Eukaryota</taxon>
        <taxon>Metazoa</taxon>
        <taxon>Spiralia</taxon>
        <taxon>Lophotrochozoa</taxon>
        <taxon>Mollusca</taxon>
        <taxon>Bivalvia</taxon>
        <taxon>Autobranchia</taxon>
        <taxon>Heteroconchia</taxon>
        <taxon>Euheterodonta</taxon>
        <taxon>Imparidentia</taxon>
        <taxon>Neoheterodontei</taxon>
        <taxon>Myida</taxon>
        <taxon>Myoidea</taxon>
        <taxon>Myidae</taxon>
        <taxon>Mya</taxon>
    </lineage>
</organism>
<accession>A0ABY7GAP1</accession>
<evidence type="ECO:0000313" key="3">
    <source>
        <dbReference type="Proteomes" id="UP001164746"/>
    </source>
</evidence>
<sequence length="335" mass="37396">MGPRIRKRKAKDISITQKAIEENNAPIAKSSNPDTKKINALLADNSTEPGDIDHVSNRLNDKERINENAEEEDLNVCISAIESYSQELIVIIIDGLVSKIEEEAHDRVEQISVDKTLHAGVNETKHTIGNGTHVQPQNNSTAYGLTTKDERGDEIIDEHKIPSPTKPTSFTKQGGLTAQGYLEGEETVGDVALDRQIKIDNTKRVNEKGDECKQVDIYTAENNGTNIESDHKIDETEKDVSMLEESKQESNETQNSTEAVGTESKDRAKVDTVEKYEAVPAHKKSNKENLNTHLKTKYEDGTVIVKGLIAEVVHLNKLLLWKKRDLGTARRQRQK</sequence>
<keyword evidence="3" id="KW-1185">Reference proteome</keyword>
<feature type="region of interest" description="Disordered" evidence="1">
    <location>
        <begin position="225"/>
        <end position="269"/>
    </location>
</feature>
<reference evidence="2" key="1">
    <citation type="submission" date="2022-11" db="EMBL/GenBank/DDBJ databases">
        <title>Centuries of genome instability and evolution in soft-shell clam transmissible cancer (bioRxiv).</title>
        <authorList>
            <person name="Hart S.F.M."/>
            <person name="Yonemitsu M.A."/>
            <person name="Giersch R.M."/>
            <person name="Beal B.F."/>
            <person name="Arriagada G."/>
            <person name="Davis B.W."/>
            <person name="Ostrander E.A."/>
            <person name="Goff S.P."/>
            <person name="Metzger M.J."/>
        </authorList>
    </citation>
    <scope>NUCLEOTIDE SEQUENCE</scope>
    <source>
        <strain evidence="2">MELC-2E11</strain>
        <tissue evidence="2">Siphon/mantle</tissue>
    </source>
</reference>
<dbReference type="Proteomes" id="UP001164746">
    <property type="component" value="Chromosome 17"/>
</dbReference>
<protein>
    <submittedName>
        <fullName evidence="2">Uncharacterized protein</fullName>
    </submittedName>
</protein>
<gene>
    <name evidence="2" type="ORF">MAR_033171</name>
</gene>
<name>A0ABY7GAP1_MYAAR</name>
<proteinExistence type="predicted"/>